<dbReference type="EMBL" id="UZAJ01014163">
    <property type="protein sequence ID" value="VDO69325.1"/>
    <property type="molecule type" value="Genomic_DNA"/>
</dbReference>
<name>A0A183HSS7_9BILA</name>
<dbReference type="Proteomes" id="UP000267606">
    <property type="component" value="Unassembled WGS sequence"/>
</dbReference>
<dbReference type="WBParaSite" id="OFLC_0001053801-mRNA-1">
    <property type="protein sequence ID" value="OFLC_0001053801-mRNA-1"/>
    <property type="gene ID" value="OFLC_0001053801"/>
</dbReference>
<sequence>MDPRATEVVDAQVSFGGIFFLQNFNAKSFFIYC</sequence>
<dbReference type="AlphaFoldDB" id="A0A183HSS7"/>
<proteinExistence type="predicted"/>
<evidence type="ECO:0000313" key="2">
    <source>
        <dbReference type="Proteomes" id="UP000267606"/>
    </source>
</evidence>
<evidence type="ECO:0000313" key="3">
    <source>
        <dbReference type="WBParaSite" id="OFLC_0001053801-mRNA-1"/>
    </source>
</evidence>
<keyword evidence="2" id="KW-1185">Reference proteome</keyword>
<evidence type="ECO:0000313" key="1">
    <source>
        <dbReference type="EMBL" id="VDO69325.1"/>
    </source>
</evidence>
<organism evidence="3">
    <name type="scientific">Onchocerca flexuosa</name>
    <dbReference type="NCBI Taxonomy" id="387005"/>
    <lineage>
        <taxon>Eukaryota</taxon>
        <taxon>Metazoa</taxon>
        <taxon>Ecdysozoa</taxon>
        <taxon>Nematoda</taxon>
        <taxon>Chromadorea</taxon>
        <taxon>Rhabditida</taxon>
        <taxon>Spirurina</taxon>
        <taxon>Spiruromorpha</taxon>
        <taxon>Filarioidea</taxon>
        <taxon>Onchocercidae</taxon>
        <taxon>Onchocerca</taxon>
    </lineage>
</organism>
<reference evidence="3" key="1">
    <citation type="submission" date="2016-06" db="UniProtKB">
        <authorList>
            <consortium name="WormBaseParasite"/>
        </authorList>
    </citation>
    <scope>IDENTIFICATION</scope>
</reference>
<protein>
    <submittedName>
        <fullName evidence="1 3">Uncharacterized protein</fullName>
    </submittedName>
</protein>
<gene>
    <name evidence="1" type="ORF">OFLC_LOCUS10545</name>
</gene>
<accession>A0A183HSS7</accession>
<reference evidence="1 2" key="2">
    <citation type="submission" date="2018-11" db="EMBL/GenBank/DDBJ databases">
        <authorList>
            <consortium name="Pathogen Informatics"/>
        </authorList>
    </citation>
    <scope>NUCLEOTIDE SEQUENCE [LARGE SCALE GENOMIC DNA]</scope>
</reference>